<dbReference type="Pfam" id="PF01765">
    <property type="entry name" value="RRF"/>
    <property type="match status" value="1"/>
</dbReference>
<dbReference type="EMBL" id="CADEPI010000061">
    <property type="protein sequence ID" value="CAB3371390.1"/>
    <property type="molecule type" value="Genomic_DNA"/>
</dbReference>
<sequence>MSCQRAVLSLLVRSGTVLRAGTVCQSQKILLRPQLHSPTFSVLTRFYAKGKGKGGSDGKHKKKGAVTVNENELAEIVDVDGMKAQMQKALVVLKDEFVKNLSLRSTTGSIETIKVKFDGKDHALNELAQVVRKNPKTLVVNCTSVPQSIPNILQAIKQSGMNLNPQQDGTTLFIPVPVVTKEHREGLAKNAKALFIKGRDAIKDVQNKHIRSLKKASNVPEDTVFAAQQQITAMADKYVGEAEKMLQVKQAELIGK</sequence>
<dbReference type="OrthoDB" id="407355at2759"/>
<dbReference type="GO" id="GO:0005739">
    <property type="term" value="C:mitochondrion"/>
    <property type="evidence" value="ECO:0007669"/>
    <property type="project" value="TreeGrafter"/>
</dbReference>
<comment type="caution">
    <text evidence="7">The sequence shown here is derived from an EMBL/GenBank/DDBJ whole genome shotgun (WGS) entry which is preliminary data.</text>
</comment>
<dbReference type="Gene3D" id="1.10.132.20">
    <property type="entry name" value="Ribosome-recycling factor"/>
    <property type="match status" value="1"/>
</dbReference>
<feature type="domain" description="Ribosome recycling factor" evidence="6">
    <location>
        <begin position="93"/>
        <end position="253"/>
    </location>
</feature>
<dbReference type="InterPro" id="IPR023584">
    <property type="entry name" value="Ribosome_recyc_fac_dom"/>
</dbReference>
<protein>
    <recommendedName>
        <fullName evidence="2">Ribosome-recycling factor, mitochondrial</fullName>
    </recommendedName>
    <alternativeName>
        <fullName evidence="4">Ribosome-releasing factor, mitochondrial</fullName>
    </alternativeName>
</protein>
<evidence type="ECO:0000256" key="1">
    <source>
        <dbReference type="ARBA" id="ARBA00005912"/>
    </source>
</evidence>
<organism evidence="7 8">
    <name type="scientific">Cloeon dipterum</name>
    <dbReference type="NCBI Taxonomy" id="197152"/>
    <lineage>
        <taxon>Eukaryota</taxon>
        <taxon>Metazoa</taxon>
        <taxon>Ecdysozoa</taxon>
        <taxon>Arthropoda</taxon>
        <taxon>Hexapoda</taxon>
        <taxon>Insecta</taxon>
        <taxon>Pterygota</taxon>
        <taxon>Palaeoptera</taxon>
        <taxon>Ephemeroptera</taxon>
        <taxon>Pisciforma</taxon>
        <taxon>Baetidae</taxon>
        <taxon>Cloeon</taxon>
    </lineage>
</organism>
<evidence type="ECO:0000256" key="2">
    <source>
        <dbReference type="ARBA" id="ARBA00020581"/>
    </source>
</evidence>
<dbReference type="Proteomes" id="UP000494165">
    <property type="component" value="Unassembled WGS sequence"/>
</dbReference>
<accession>A0A8S1CIT9</accession>
<gene>
    <name evidence="7" type="ORF">CLODIP_2_CD04611</name>
</gene>
<feature type="chain" id="PRO_5035719772" description="Ribosome-recycling factor, mitochondrial" evidence="5">
    <location>
        <begin position="20"/>
        <end position="256"/>
    </location>
</feature>
<feature type="signal peptide" evidence="5">
    <location>
        <begin position="1"/>
        <end position="19"/>
    </location>
</feature>
<comment type="similarity">
    <text evidence="1">Belongs to the RRF family.</text>
</comment>
<dbReference type="PANTHER" id="PTHR20982">
    <property type="entry name" value="RIBOSOME RECYCLING FACTOR"/>
    <property type="match status" value="1"/>
</dbReference>
<evidence type="ECO:0000259" key="6">
    <source>
        <dbReference type="Pfam" id="PF01765"/>
    </source>
</evidence>
<dbReference type="Gene3D" id="3.30.1360.40">
    <property type="match status" value="1"/>
</dbReference>
<keyword evidence="8" id="KW-1185">Reference proteome</keyword>
<dbReference type="SUPFAM" id="SSF55194">
    <property type="entry name" value="Ribosome recycling factor, RRF"/>
    <property type="match status" value="1"/>
</dbReference>
<keyword evidence="5" id="KW-0732">Signal</keyword>
<evidence type="ECO:0000256" key="3">
    <source>
        <dbReference type="ARBA" id="ARBA00022917"/>
    </source>
</evidence>
<dbReference type="PANTHER" id="PTHR20982:SF3">
    <property type="entry name" value="MITOCHONDRIAL RIBOSOME RECYCLING FACTOR PSEUDO 1"/>
    <property type="match status" value="1"/>
</dbReference>
<reference evidence="7 8" key="1">
    <citation type="submission" date="2020-04" db="EMBL/GenBank/DDBJ databases">
        <authorList>
            <person name="Alioto T."/>
            <person name="Alioto T."/>
            <person name="Gomez Garrido J."/>
        </authorList>
    </citation>
    <scope>NUCLEOTIDE SEQUENCE [LARGE SCALE GENOMIC DNA]</scope>
</reference>
<dbReference type="AlphaFoldDB" id="A0A8S1CIT9"/>
<dbReference type="InterPro" id="IPR002661">
    <property type="entry name" value="Ribosome_recyc_fac"/>
</dbReference>
<evidence type="ECO:0000256" key="4">
    <source>
        <dbReference type="ARBA" id="ARBA00033107"/>
    </source>
</evidence>
<evidence type="ECO:0000313" key="8">
    <source>
        <dbReference type="Proteomes" id="UP000494165"/>
    </source>
</evidence>
<evidence type="ECO:0000313" key="7">
    <source>
        <dbReference type="EMBL" id="CAB3371390.1"/>
    </source>
</evidence>
<dbReference type="GO" id="GO:0006412">
    <property type="term" value="P:translation"/>
    <property type="evidence" value="ECO:0007669"/>
    <property type="project" value="UniProtKB-KW"/>
</dbReference>
<evidence type="ECO:0000256" key="5">
    <source>
        <dbReference type="SAM" id="SignalP"/>
    </source>
</evidence>
<dbReference type="GO" id="GO:0043023">
    <property type="term" value="F:ribosomal large subunit binding"/>
    <property type="evidence" value="ECO:0007669"/>
    <property type="project" value="TreeGrafter"/>
</dbReference>
<keyword evidence="3" id="KW-0648">Protein biosynthesis</keyword>
<dbReference type="FunFam" id="3.30.1360.40:FF:000001">
    <property type="entry name" value="Ribosome-recycling factor"/>
    <property type="match status" value="1"/>
</dbReference>
<dbReference type="InterPro" id="IPR036191">
    <property type="entry name" value="RRF_sf"/>
</dbReference>
<proteinExistence type="inferred from homology"/>
<name>A0A8S1CIT9_9INSE</name>